<sequence length="105" mass="11984">MSHNLLVWKWAEELDTPSKRRKYKMSDIAYSFAVNSTHPAIGVSELSVFLDRITDKFGTNELERPFVIEPYENCLVFNYGSEVRFDIVPVIGQIASGCGFNVTEF</sequence>
<proteinExistence type="predicted"/>
<dbReference type="HOGENOM" id="CLU_2233995_0_0_6"/>
<evidence type="ECO:0000313" key="1">
    <source>
        <dbReference type="EMBL" id="EAS66239.1"/>
    </source>
</evidence>
<organism evidence="1 2">
    <name type="scientific">Photobacterium angustum (strain S14 / CCUG 15956)</name>
    <name type="common">Vibrio sp. (strain S14 / CCUG 15956)</name>
    <dbReference type="NCBI Taxonomy" id="314292"/>
    <lineage>
        <taxon>Bacteria</taxon>
        <taxon>Pseudomonadati</taxon>
        <taxon>Pseudomonadota</taxon>
        <taxon>Gammaproteobacteria</taxon>
        <taxon>Vibrionales</taxon>
        <taxon>Vibrionaceae</taxon>
        <taxon>Photobacterium</taxon>
    </lineage>
</organism>
<evidence type="ECO:0000313" key="2">
    <source>
        <dbReference type="Proteomes" id="UP000001603"/>
    </source>
</evidence>
<dbReference type="EMBL" id="AAOJ01000001">
    <property type="protein sequence ID" value="EAS66239.1"/>
    <property type="molecule type" value="Genomic_DNA"/>
</dbReference>
<gene>
    <name evidence="1" type="ORF">VAS14_13019</name>
</gene>
<dbReference type="AlphaFoldDB" id="Q1ZV21"/>
<dbReference type="RefSeq" id="WP_005365628.1">
    <property type="nucleotide sequence ID" value="NZ_CH902599.1"/>
</dbReference>
<dbReference type="Proteomes" id="UP000001603">
    <property type="component" value="Unassembled WGS sequence"/>
</dbReference>
<protein>
    <submittedName>
        <fullName evidence="1">Uncharacterized protein</fullName>
    </submittedName>
</protein>
<comment type="caution">
    <text evidence="1">The sequence shown here is derived from an EMBL/GenBank/DDBJ whole genome shotgun (WGS) entry which is preliminary data.</text>
</comment>
<dbReference type="OrthoDB" id="9553642at2"/>
<reference evidence="1 2" key="1">
    <citation type="journal article" date="2009" name="Proc. Natl. Acad. Sci. U.S.A.">
        <title>The genomic basis of trophic strategy in marine bacteria.</title>
        <authorList>
            <person name="Lauro F.M."/>
            <person name="McDougald D."/>
            <person name="Thomas T."/>
            <person name="Williams T.J."/>
            <person name="Egan S."/>
            <person name="Rice S."/>
            <person name="DeMaere M.Z."/>
            <person name="Ting L."/>
            <person name="Ertan H."/>
            <person name="Johnson J."/>
            <person name="Ferriera S."/>
            <person name="Lapidus A."/>
            <person name="Anderson I."/>
            <person name="Kyrpides N."/>
            <person name="Munk A.C."/>
            <person name="Detter C."/>
            <person name="Han C.S."/>
            <person name="Brown M.V."/>
            <person name="Robb F.T."/>
            <person name="Kjelleberg S."/>
            <person name="Cavicchioli R."/>
        </authorList>
    </citation>
    <scope>NUCLEOTIDE SEQUENCE [LARGE SCALE GENOMIC DNA]</scope>
    <source>
        <strain evidence="1 2">S14</strain>
    </source>
</reference>
<name>Q1ZV21_PHOAS</name>
<accession>Q1ZV21</accession>